<feature type="domain" description="DHFR" evidence="10">
    <location>
        <begin position="2"/>
        <end position="162"/>
    </location>
</feature>
<accession>A0A379MR44</accession>
<dbReference type="PRINTS" id="PR00070">
    <property type="entry name" value="DHFR"/>
</dbReference>
<evidence type="ECO:0000256" key="1">
    <source>
        <dbReference type="ARBA" id="ARBA00004903"/>
    </source>
</evidence>
<evidence type="ECO:0000256" key="4">
    <source>
        <dbReference type="ARBA" id="ARBA00022563"/>
    </source>
</evidence>
<dbReference type="RefSeq" id="WP_027290890.1">
    <property type="nucleotide sequence ID" value="NZ_UGVL01000001.1"/>
</dbReference>
<keyword evidence="5 8" id="KW-0521">NADP</keyword>
<evidence type="ECO:0000313" key="12">
    <source>
        <dbReference type="Proteomes" id="UP000255233"/>
    </source>
</evidence>
<evidence type="ECO:0000256" key="2">
    <source>
        <dbReference type="ARBA" id="ARBA00009539"/>
    </source>
</evidence>
<dbReference type="GO" id="GO:0046654">
    <property type="term" value="P:tetrahydrofolate biosynthetic process"/>
    <property type="evidence" value="ECO:0007669"/>
    <property type="project" value="UniProtKB-UniPathway"/>
</dbReference>
<dbReference type="PIRSF" id="PIRSF000194">
    <property type="entry name" value="DHFR"/>
    <property type="match status" value="1"/>
</dbReference>
<dbReference type="EMBL" id="UGVL01000001">
    <property type="protein sequence ID" value="SUE33082.1"/>
    <property type="molecule type" value="Genomic_DNA"/>
</dbReference>
<keyword evidence="4 8" id="KW-0554">One-carbon metabolism</keyword>
<sequence length="165" mass="18387">MILSVIVAVAENGVIGNAGRMPWHISEDLKRFKRITSGHPVVMGRKTFESLGSKPLPNRLNIVVTRNPEFTVPEGVVAVSSLEQVAEKYKDTAKEVFIIGGGEIYRQAVPLADKLYLTRIQAAPQGDTHFPEITADRWRMVWNETHPAAGETPAFEFTDYIRVGR</sequence>
<comment type="function">
    <text evidence="7 8">Key enzyme in folate metabolism. Catalyzes an essential reaction for de novo glycine and purine synthesis, and for DNA precursor synthesis.</text>
</comment>
<dbReference type="PANTHER" id="PTHR48069">
    <property type="entry name" value="DIHYDROFOLATE REDUCTASE"/>
    <property type="match status" value="1"/>
</dbReference>
<gene>
    <name evidence="11" type="primary">dhfrIII</name>
    <name evidence="11" type="ORF">NCTC11190_00277</name>
</gene>
<dbReference type="Pfam" id="PF00186">
    <property type="entry name" value="DHFR_1"/>
    <property type="match status" value="1"/>
</dbReference>
<dbReference type="CDD" id="cd00209">
    <property type="entry name" value="DHFR"/>
    <property type="match status" value="1"/>
</dbReference>
<protein>
    <recommendedName>
        <fullName evidence="3 8">Dihydrofolate reductase</fullName>
        <ecNumber evidence="3 8">1.5.1.3</ecNumber>
    </recommendedName>
</protein>
<evidence type="ECO:0000256" key="6">
    <source>
        <dbReference type="ARBA" id="ARBA00023002"/>
    </source>
</evidence>
<dbReference type="EC" id="1.5.1.3" evidence="3 8"/>
<dbReference type="FunFam" id="3.40.430.10:FF:000001">
    <property type="entry name" value="Dihydrofolate reductase"/>
    <property type="match status" value="1"/>
</dbReference>
<comment type="pathway">
    <text evidence="1 8">Cofactor biosynthesis; tetrahydrofolate biosynthesis; 5,6,7,8-tetrahydrofolate from 7,8-dihydrofolate: step 1/1.</text>
</comment>
<dbReference type="PROSITE" id="PS00075">
    <property type="entry name" value="DHFR_1"/>
    <property type="match status" value="1"/>
</dbReference>
<dbReference type="InterPro" id="IPR012259">
    <property type="entry name" value="DHFR"/>
</dbReference>
<organism evidence="11 12">
    <name type="scientific">Rikenella microfusus</name>
    <dbReference type="NCBI Taxonomy" id="28139"/>
    <lineage>
        <taxon>Bacteria</taxon>
        <taxon>Pseudomonadati</taxon>
        <taxon>Bacteroidota</taxon>
        <taxon>Bacteroidia</taxon>
        <taxon>Bacteroidales</taxon>
        <taxon>Rikenellaceae</taxon>
        <taxon>Rikenella</taxon>
    </lineage>
</organism>
<dbReference type="Proteomes" id="UP000255233">
    <property type="component" value="Unassembled WGS sequence"/>
</dbReference>
<reference evidence="11 12" key="1">
    <citation type="submission" date="2018-06" db="EMBL/GenBank/DDBJ databases">
        <authorList>
            <consortium name="Pathogen Informatics"/>
            <person name="Doyle S."/>
        </authorList>
    </citation>
    <scope>NUCLEOTIDE SEQUENCE [LARGE SCALE GENOMIC DNA]</scope>
    <source>
        <strain evidence="11 12">NCTC11190</strain>
    </source>
</reference>
<evidence type="ECO:0000313" key="11">
    <source>
        <dbReference type="EMBL" id="SUE33082.1"/>
    </source>
</evidence>
<evidence type="ECO:0000259" key="10">
    <source>
        <dbReference type="PROSITE" id="PS51330"/>
    </source>
</evidence>
<dbReference type="InterPro" id="IPR001796">
    <property type="entry name" value="DHFR_dom"/>
</dbReference>
<dbReference type="AlphaFoldDB" id="A0A379MR44"/>
<evidence type="ECO:0000256" key="7">
    <source>
        <dbReference type="ARBA" id="ARBA00025067"/>
    </source>
</evidence>
<name>A0A379MR44_9BACT</name>
<evidence type="ECO:0000256" key="8">
    <source>
        <dbReference type="PIRNR" id="PIRNR000194"/>
    </source>
</evidence>
<dbReference type="PANTHER" id="PTHR48069:SF3">
    <property type="entry name" value="DIHYDROFOLATE REDUCTASE"/>
    <property type="match status" value="1"/>
</dbReference>
<proteinExistence type="inferred from homology"/>
<dbReference type="GO" id="GO:0006730">
    <property type="term" value="P:one-carbon metabolic process"/>
    <property type="evidence" value="ECO:0007669"/>
    <property type="project" value="UniProtKB-KW"/>
</dbReference>
<evidence type="ECO:0000256" key="5">
    <source>
        <dbReference type="ARBA" id="ARBA00022857"/>
    </source>
</evidence>
<comment type="catalytic activity">
    <reaction evidence="8">
        <text>(6S)-5,6,7,8-tetrahydrofolate + NADP(+) = 7,8-dihydrofolate + NADPH + H(+)</text>
        <dbReference type="Rhea" id="RHEA:15009"/>
        <dbReference type="ChEBI" id="CHEBI:15378"/>
        <dbReference type="ChEBI" id="CHEBI:57451"/>
        <dbReference type="ChEBI" id="CHEBI:57453"/>
        <dbReference type="ChEBI" id="CHEBI:57783"/>
        <dbReference type="ChEBI" id="CHEBI:58349"/>
        <dbReference type="EC" id="1.5.1.3"/>
    </reaction>
</comment>
<evidence type="ECO:0000256" key="9">
    <source>
        <dbReference type="RuleBase" id="RU004474"/>
    </source>
</evidence>
<keyword evidence="12" id="KW-1185">Reference proteome</keyword>
<dbReference type="Gene3D" id="3.40.430.10">
    <property type="entry name" value="Dihydrofolate Reductase, subunit A"/>
    <property type="match status" value="1"/>
</dbReference>
<dbReference type="OrthoDB" id="9804315at2"/>
<evidence type="ECO:0000256" key="3">
    <source>
        <dbReference type="ARBA" id="ARBA00012856"/>
    </source>
</evidence>
<dbReference type="STRING" id="880526.GCA_000427365_01166"/>
<dbReference type="GO" id="GO:0046655">
    <property type="term" value="P:folic acid metabolic process"/>
    <property type="evidence" value="ECO:0007669"/>
    <property type="project" value="TreeGrafter"/>
</dbReference>
<keyword evidence="6 8" id="KW-0560">Oxidoreductase</keyword>
<dbReference type="SUPFAM" id="SSF53597">
    <property type="entry name" value="Dihydrofolate reductase-like"/>
    <property type="match status" value="1"/>
</dbReference>
<dbReference type="GO" id="GO:0046452">
    <property type="term" value="P:dihydrofolate metabolic process"/>
    <property type="evidence" value="ECO:0007669"/>
    <property type="project" value="TreeGrafter"/>
</dbReference>
<comment type="similarity">
    <text evidence="2 8 9">Belongs to the dihydrofolate reductase family.</text>
</comment>
<dbReference type="InterPro" id="IPR017925">
    <property type="entry name" value="DHFR_CS"/>
</dbReference>
<dbReference type="InterPro" id="IPR024072">
    <property type="entry name" value="DHFR-like_dom_sf"/>
</dbReference>
<dbReference type="UniPathway" id="UPA00077">
    <property type="reaction ID" value="UER00158"/>
</dbReference>
<dbReference type="GO" id="GO:0070401">
    <property type="term" value="F:NADP+ binding"/>
    <property type="evidence" value="ECO:0007669"/>
    <property type="project" value="UniProtKB-ARBA"/>
</dbReference>
<dbReference type="PROSITE" id="PS51330">
    <property type="entry name" value="DHFR_2"/>
    <property type="match status" value="1"/>
</dbReference>
<dbReference type="GO" id="GO:0005829">
    <property type="term" value="C:cytosol"/>
    <property type="evidence" value="ECO:0007669"/>
    <property type="project" value="TreeGrafter"/>
</dbReference>
<dbReference type="GO" id="GO:0004146">
    <property type="term" value="F:dihydrofolate reductase activity"/>
    <property type="evidence" value="ECO:0007669"/>
    <property type="project" value="UniProtKB-EC"/>
</dbReference>